<protein>
    <recommendedName>
        <fullName evidence="4">HpcH/HpaI aldolase/citrate lyase domain-containing protein</fullName>
    </recommendedName>
</protein>
<dbReference type="EMBL" id="SDMP01000014">
    <property type="protein sequence ID" value="RYR11501.1"/>
    <property type="molecule type" value="Genomic_DNA"/>
</dbReference>
<dbReference type="STRING" id="3818.A0A444ZBE2"/>
<dbReference type="OrthoDB" id="1621678at2759"/>
<dbReference type="PANTHER" id="PTHR30502:SF0">
    <property type="entry name" value="PHOSPHOENOLPYRUVATE CARBOXYLASE FAMILY PROTEIN"/>
    <property type="match status" value="1"/>
</dbReference>
<comment type="caution">
    <text evidence="5">The sequence shown here is derived from an EMBL/GenBank/DDBJ whole genome shotgun (WGS) entry which is preliminary data.</text>
</comment>
<organism evidence="5 6">
    <name type="scientific">Arachis hypogaea</name>
    <name type="common">Peanut</name>
    <dbReference type="NCBI Taxonomy" id="3818"/>
    <lineage>
        <taxon>Eukaryota</taxon>
        <taxon>Viridiplantae</taxon>
        <taxon>Streptophyta</taxon>
        <taxon>Embryophyta</taxon>
        <taxon>Tracheophyta</taxon>
        <taxon>Spermatophyta</taxon>
        <taxon>Magnoliopsida</taxon>
        <taxon>eudicotyledons</taxon>
        <taxon>Gunneridae</taxon>
        <taxon>Pentapetalae</taxon>
        <taxon>rosids</taxon>
        <taxon>fabids</taxon>
        <taxon>Fabales</taxon>
        <taxon>Fabaceae</taxon>
        <taxon>Papilionoideae</taxon>
        <taxon>50 kb inversion clade</taxon>
        <taxon>dalbergioids sensu lato</taxon>
        <taxon>Dalbergieae</taxon>
        <taxon>Pterocarpus clade</taxon>
        <taxon>Arachis</taxon>
    </lineage>
</organism>
<dbReference type="EMBL" id="SDMP01000014">
    <property type="protein sequence ID" value="RYR11502.1"/>
    <property type="molecule type" value="Genomic_DNA"/>
</dbReference>
<comment type="similarity">
    <text evidence="1">Belongs to the HpcH/HpaI aldolase family.</text>
</comment>
<dbReference type="InterPro" id="IPR015813">
    <property type="entry name" value="Pyrv/PenolPyrv_kinase-like_dom"/>
</dbReference>
<name>A0A444ZBE2_ARAHY</name>
<accession>A0A444ZBE2</accession>
<evidence type="ECO:0000256" key="1">
    <source>
        <dbReference type="ARBA" id="ARBA00005568"/>
    </source>
</evidence>
<sequence length="279" mass="29623">MAAESKSLKACLISVGNREQEPLYGLFLATFSPTMAEIAAHSGYDFAVIDMLYGYGDIPNVLPCLHALSAAHTPSLIRLPESSAVWAKKALDIGPAGLIFPGINSPKSARDAVSYCAYPPKGVRGAAHPAVRASNYGLDQNYLSKCEHDLLIICQIQHHTHTFILILCCQIDSEVGLESVKDIAAVDGVDCVMLGPLGPGLSPDKLRTAEDAVLELKASRGPGKGPHLAGFPSYRNLQEGSVELKKRGYHLVCGSTDVTLFRDAALASVNSFKSSTSGS</sequence>
<feature type="domain" description="HpcH/HpaI aldolase/citrate lyase" evidence="4">
    <location>
        <begin position="24"/>
        <end position="196"/>
    </location>
</feature>
<evidence type="ECO:0000256" key="2">
    <source>
        <dbReference type="ARBA" id="ARBA00022723"/>
    </source>
</evidence>
<dbReference type="GO" id="GO:0016832">
    <property type="term" value="F:aldehyde-lyase activity"/>
    <property type="evidence" value="ECO:0007669"/>
    <property type="project" value="TreeGrafter"/>
</dbReference>
<dbReference type="SUPFAM" id="SSF51621">
    <property type="entry name" value="Phosphoenolpyruvate/pyruvate domain"/>
    <property type="match status" value="1"/>
</dbReference>
<dbReference type="GO" id="GO:0005737">
    <property type="term" value="C:cytoplasm"/>
    <property type="evidence" value="ECO:0007669"/>
    <property type="project" value="TreeGrafter"/>
</dbReference>
<keyword evidence="6" id="KW-1185">Reference proteome</keyword>
<keyword evidence="2" id="KW-0479">Metal-binding</keyword>
<evidence type="ECO:0000313" key="6">
    <source>
        <dbReference type="Proteomes" id="UP000289738"/>
    </source>
</evidence>
<dbReference type="InterPro" id="IPR050251">
    <property type="entry name" value="HpcH-HpaI_aldolase"/>
</dbReference>
<dbReference type="Pfam" id="PF03328">
    <property type="entry name" value="HpcH_HpaI"/>
    <property type="match status" value="1"/>
</dbReference>
<proteinExistence type="inferred from homology"/>
<dbReference type="GO" id="GO:0046872">
    <property type="term" value="F:metal ion binding"/>
    <property type="evidence" value="ECO:0007669"/>
    <property type="project" value="UniProtKB-KW"/>
</dbReference>
<dbReference type="InterPro" id="IPR040442">
    <property type="entry name" value="Pyrv_kinase-like_dom_sf"/>
</dbReference>
<dbReference type="AlphaFoldDB" id="A0A444ZBE2"/>
<evidence type="ECO:0000259" key="4">
    <source>
        <dbReference type="Pfam" id="PF03328"/>
    </source>
</evidence>
<dbReference type="PANTHER" id="PTHR30502">
    <property type="entry name" value="2-KETO-3-DEOXY-L-RHAMNONATE ALDOLASE"/>
    <property type="match status" value="1"/>
</dbReference>
<gene>
    <name evidence="5" type="ORF">Ahy_B04g069020</name>
</gene>
<dbReference type="Gene3D" id="3.20.20.60">
    <property type="entry name" value="Phosphoenolpyruvate-binding domains"/>
    <property type="match status" value="1"/>
</dbReference>
<dbReference type="Proteomes" id="UP000289738">
    <property type="component" value="Chromosome B04"/>
</dbReference>
<keyword evidence="3" id="KW-0456">Lyase</keyword>
<reference evidence="5 6" key="1">
    <citation type="submission" date="2019-01" db="EMBL/GenBank/DDBJ databases">
        <title>Sequencing of cultivated peanut Arachis hypogaea provides insights into genome evolution and oil improvement.</title>
        <authorList>
            <person name="Chen X."/>
        </authorList>
    </citation>
    <scope>NUCLEOTIDE SEQUENCE [LARGE SCALE GENOMIC DNA]</scope>
    <source>
        <strain evidence="6">cv. Fuhuasheng</strain>
        <strain evidence="5">GDAAS-fuhuasheng2018</strain>
        <tissue evidence="5">Leaves</tissue>
    </source>
</reference>
<evidence type="ECO:0000256" key="3">
    <source>
        <dbReference type="ARBA" id="ARBA00023239"/>
    </source>
</evidence>
<evidence type="ECO:0000313" key="5">
    <source>
        <dbReference type="EMBL" id="RYR11502.1"/>
    </source>
</evidence>
<dbReference type="InterPro" id="IPR005000">
    <property type="entry name" value="Aldolase/citrate-lyase_domain"/>
</dbReference>